<evidence type="ECO:0000256" key="7">
    <source>
        <dbReference type="PIRSR" id="PIRSR001021-1"/>
    </source>
</evidence>
<evidence type="ECO:0000259" key="10">
    <source>
        <dbReference type="SMART" id="SM00642"/>
    </source>
</evidence>
<dbReference type="PANTHER" id="PTHR43447">
    <property type="entry name" value="ALPHA-AMYLASE"/>
    <property type="match status" value="1"/>
</dbReference>
<protein>
    <submittedName>
        <fullName evidence="11">Alpha-amylase</fullName>
    </submittedName>
</protein>
<evidence type="ECO:0000256" key="4">
    <source>
        <dbReference type="ARBA" id="ARBA00022801"/>
    </source>
</evidence>
<dbReference type="EMBL" id="BBWV01000002">
    <property type="protein sequence ID" value="GAO43086.1"/>
    <property type="molecule type" value="Genomic_DNA"/>
</dbReference>
<dbReference type="InterPro" id="IPR017853">
    <property type="entry name" value="GH"/>
</dbReference>
<feature type="binding site" evidence="8">
    <location>
        <position position="99"/>
    </location>
    <ligand>
        <name>Ca(2+)</name>
        <dbReference type="ChEBI" id="CHEBI:29108"/>
        <label>1</label>
    </ligand>
</feature>
<dbReference type="InterPro" id="IPR006046">
    <property type="entry name" value="Alpha_amylase"/>
</dbReference>
<keyword evidence="4" id="KW-0378">Hydrolase</keyword>
<comment type="caution">
    <text evidence="11">The sequence shown here is derived from an EMBL/GenBank/DDBJ whole genome shotgun (WGS) entry which is preliminary data.</text>
</comment>
<feature type="active site" description="Nucleophile" evidence="7">
    <location>
        <position position="228"/>
    </location>
</feature>
<evidence type="ECO:0000256" key="2">
    <source>
        <dbReference type="ARBA" id="ARBA00008061"/>
    </source>
</evidence>
<dbReference type="SMART" id="SM00642">
    <property type="entry name" value="Aamy"/>
    <property type="match status" value="1"/>
</dbReference>
<dbReference type="Proteomes" id="UP000033121">
    <property type="component" value="Unassembled WGS sequence"/>
</dbReference>
<feature type="domain" description="Glycosyl hydrolase family 13 catalytic" evidence="10">
    <location>
        <begin position="1"/>
        <end position="395"/>
    </location>
</feature>
<keyword evidence="3 8" id="KW-0479">Metal-binding</keyword>
<dbReference type="Gene3D" id="2.40.30.140">
    <property type="match status" value="1"/>
</dbReference>
<dbReference type="InterPro" id="IPR013776">
    <property type="entry name" value="A-amylase_thermo"/>
</dbReference>
<dbReference type="AlphaFoldDB" id="A0A0E9N0D3"/>
<proteinExistence type="inferred from homology"/>
<evidence type="ECO:0000313" key="11">
    <source>
        <dbReference type="EMBL" id="GAO43086.1"/>
    </source>
</evidence>
<dbReference type="PRINTS" id="PR00110">
    <property type="entry name" value="ALPHAAMYLASE"/>
</dbReference>
<dbReference type="SUPFAM" id="SSF51445">
    <property type="entry name" value="(Trans)glycosidases"/>
    <property type="match status" value="1"/>
</dbReference>
<keyword evidence="8" id="KW-0106">Calcium</keyword>
<evidence type="ECO:0000256" key="1">
    <source>
        <dbReference type="ARBA" id="ARBA00001913"/>
    </source>
</evidence>
<dbReference type="Pfam" id="PF00128">
    <property type="entry name" value="Alpha-amylase"/>
    <property type="match status" value="1"/>
</dbReference>
<evidence type="ECO:0000256" key="8">
    <source>
        <dbReference type="PIRSR" id="PIRSR001021-2"/>
    </source>
</evidence>
<feature type="binding site" evidence="8">
    <location>
        <position position="191"/>
    </location>
    <ligand>
        <name>Ca(2+)</name>
        <dbReference type="ChEBI" id="CHEBI:29108"/>
        <label>1</label>
    </ligand>
</feature>
<feature type="active site" description="Proton donor" evidence="7">
    <location>
        <position position="258"/>
    </location>
</feature>
<dbReference type="CDD" id="cd11318">
    <property type="entry name" value="AmyAc_bac_fung_AmyA"/>
    <property type="match status" value="1"/>
</dbReference>
<keyword evidence="12" id="KW-1185">Reference proteome</keyword>
<evidence type="ECO:0000256" key="3">
    <source>
        <dbReference type="ARBA" id="ARBA00022723"/>
    </source>
</evidence>
<evidence type="ECO:0000256" key="5">
    <source>
        <dbReference type="ARBA" id="ARBA00023277"/>
    </source>
</evidence>
<evidence type="ECO:0000256" key="9">
    <source>
        <dbReference type="RuleBase" id="RU003615"/>
    </source>
</evidence>
<dbReference type="GO" id="GO:0005975">
    <property type="term" value="P:carbohydrate metabolic process"/>
    <property type="evidence" value="ECO:0007669"/>
    <property type="project" value="InterPro"/>
</dbReference>
<keyword evidence="5" id="KW-0119">Carbohydrate metabolism</keyword>
<comment type="similarity">
    <text evidence="2 9">Belongs to the glycosyl hydrolase 13 family.</text>
</comment>
<dbReference type="GO" id="GO:0005509">
    <property type="term" value="F:calcium ion binding"/>
    <property type="evidence" value="ECO:0007669"/>
    <property type="project" value="InterPro"/>
</dbReference>
<organism evidence="11 12">
    <name type="scientific">Flavihumibacter petaseus NBRC 106054</name>
    <dbReference type="NCBI Taxonomy" id="1220578"/>
    <lineage>
        <taxon>Bacteria</taxon>
        <taxon>Pseudomonadati</taxon>
        <taxon>Bacteroidota</taxon>
        <taxon>Chitinophagia</taxon>
        <taxon>Chitinophagales</taxon>
        <taxon>Chitinophagaceae</taxon>
        <taxon>Flavihumibacter</taxon>
    </lineage>
</organism>
<dbReference type="NCBIfam" id="NF006968">
    <property type="entry name" value="PRK09441.1-1"/>
    <property type="match status" value="1"/>
</dbReference>
<dbReference type="InterPro" id="IPR013780">
    <property type="entry name" value="Glyco_hydro_b"/>
</dbReference>
<feature type="binding site" evidence="8">
    <location>
        <position position="232"/>
    </location>
    <ligand>
        <name>Ca(2+)</name>
        <dbReference type="ChEBI" id="CHEBI:29108"/>
        <label>1</label>
    </ligand>
</feature>
<dbReference type="PIRSF" id="PIRSF001021">
    <property type="entry name" value="Alph-amls_thrmst"/>
    <property type="match status" value="1"/>
</dbReference>
<keyword evidence="6" id="KW-0326">Glycosidase</keyword>
<dbReference type="Gene3D" id="2.60.40.1180">
    <property type="entry name" value="Golgi alpha-mannosidase II"/>
    <property type="match status" value="1"/>
</dbReference>
<accession>A0A0E9N0D3</accession>
<evidence type="ECO:0000313" key="12">
    <source>
        <dbReference type="Proteomes" id="UP000033121"/>
    </source>
</evidence>
<gene>
    <name evidence="11" type="primary">amyA</name>
    <name evidence="11" type="ORF">FPE01S_02_01900</name>
</gene>
<dbReference type="Gene3D" id="3.20.20.80">
    <property type="entry name" value="Glycosidases"/>
    <property type="match status" value="1"/>
</dbReference>
<comment type="cofactor">
    <cofactor evidence="1">
        <name>Ca(2+)</name>
        <dbReference type="ChEBI" id="CHEBI:29108"/>
    </cofactor>
</comment>
<sequence>MIQFFDWYIPADSTHWQRFKDLIPTLTDTGITAAWLPPAYKGTTGVESRGYDVYDIYDLGEFDQKGTVATRFGTKEQYIVAVKAAREAGLDVYVDIVLNHMGGAEETEPVRVRKMDPEDRTKAIEEERTIQAYTRFTFPGRNGKYSDFTWDKSCFTGVDLAADTREYGIFNIISEYEDWEPMASEEKGNFDFLMLNDIETRKPQVREELKRLIAWYGQTVPFNGVRLDAVKHINPGFYAEWLDHARAVISKDLFAVGEYWKTDDVNALIHYLELVGDRMMLMDAPLHESLAKASREGRDFDMRTIFDGSLVQRRPEKAVTFVDNHDTQPLQSLEDTTQDWFRLHGYALILLRKDGYPVVFYPHAFGSHYKDDKGDGEKEVVLHPVVGLDRMVGLRSTHAYGDQNDVFESQHCIGWVREGVAEMPGSGMVVVLNTDPENGRELEINLPGSLKDKVMYDGIEQCDNEVHTGDGAGVRFPVKPNGVSVWICR</sequence>
<dbReference type="STRING" id="1220578.FPE01S_02_01900"/>
<name>A0A0E9N0D3_9BACT</name>
<feature type="binding site" evidence="8">
    <location>
        <position position="197"/>
    </location>
    <ligand>
        <name>Ca(2+)</name>
        <dbReference type="ChEBI" id="CHEBI:29108"/>
        <label>1</label>
    </ligand>
</feature>
<dbReference type="InterPro" id="IPR006047">
    <property type="entry name" value="GH13_cat_dom"/>
</dbReference>
<dbReference type="SUPFAM" id="SSF51011">
    <property type="entry name" value="Glycosyl hydrolase domain"/>
    <property type="match status" value="1"/>
</dbReference>
<reference evidence="11 12" key="1">
    <citation type="submission" date="2015-04" db="EMBL/GenBank/DDBJ databases">
        <title>Whole genome shotgun sequence of Flavihumibacter petaseus NBRC 106054.</title>
        <authorList>
            <person name="Miyazawa S."/>
            <person name="Hosoyama A."/>
            <person name="Hashimoto M."/>
            <person name="Noguchi M."/>
            <person name="Tsuchikane K."/>
            <person name="Ohji S."/>
            <person name="Yamazoe A."/>
            <person name="Ichikawa N."/>
            <person name="Kimura A."/>
            <person name="Fujita N."/>
        </authorList>
    </citation>
    <scope>NUCLEOTIDE SEQUENCE [LARGE SCALE GENOMIC DNA]</scope>
    <source>
        <strain evidence="11 12">NBRC 106054</strain>
    </source>
</reference>
<dbReference type="GO" id="GO:0004556">
    <property type="term" value="F:alpha-amylase activity"/>
    <property type="evidence" value="ECO:0007669"/>
    <property type="project" value="InterPro"/>
</dbReference>
<evidence type="ECO:0000256" key="6">
    <source>
        <dbReference type="ARBA" id="ARBA00023295"/>
    </source>
</evidence>
<dbReference type="NCBIfam" id="NF006969">
    <property type="entry name" value="PRK09441.1-2"/>
    <property type="match status" value="1"/>
</dbReference>